<feature type="transmembrane region" description="Helical" evidence="2">
    <location>
        <begin position="45"/>
        <end position="63"/>
    </location>
</feature>
<keyword evidence="2" id="KW-1133">Transmembrane helix</keyword>
<dbReference type="AlphaFoldDB" id="A0A381W9I8"/>
<sequence>MSQATKENSAPGRAGGQPRISMVEWFLPFLVSWGAEFFFRVSIEAQIWVINAVFAGSFFAYWVRRESYLEKLYAATLLEENAPPPQPTPEAFGTTDGAVKRRKN</sequence>
<evidence type="ECO:0000313" key="3">
    <source>
        <dbReference type="EMBL" id="SVA49165.1"/>
    </source>
</evidence>
<evidence type="ECO:0000256" key="2">
    <source>
        <dbReference type="SAM" id="Phobius"/>
    </source>
</evidence>
<keyword evidence="2" id="KW-0812">Transmembrane</keyword>
<feature type="region of interest" description="Disordered" evidence="1">
    <location>
        <begin position="80"/>
        <end position="104"/>
    </location>
</feature>
<organism evidence="3">
    <name type="scientific">marine metagenome</name>
    <dbReference type="NCBI Taxonomy" id="408172"/>
    <lineage>
        <taxon>unclassified sequences</taxon>
        <taxon>metagenomes</taxon>
        <taxon>ecological metagenomes</taxon>
    </lineage>
</organism>
<protein>
    <submittedName>
        <fullName evidence="3">Uncharacterized protein</fullName>
    </submittedName>
</protein>
<dbReference type="EMBL" id="UINC01011110">
    <property type="protein sequence ID" value="SVA49165.1"/>
    <property type="molecule type" value="Genomic_DNA"/>
</dbReference>
<evidence type="ECO:0000256" key="1">
    <source>
        <dbReference type="SAM" id="MobiDB-lite"/>
    </source>
</evidence>
<name>A0A381W9I8_9ZZZZ</name>
<accession>A0A381W9I8</accession>
<reference evidence="3" key="1">
    <citation type="submission" date="2018-05" db="EMBL/GenBank/DDBJ databases">
        <authorList>
            <person name="Lanie J.A."/>
            <person name="Ng W.-L."/>
            <person name="Kazmierczak K.M."/>
            <person name="Andrzejewski T.M."/>
            <person name="Davidsen T.M."/>
            <person name="Wayne K.J."/>
            <person name="Tettelin H."/>
            <person name="Glass J.I."/>
            <person name="Rusch D."/>
            <person name="Podicherti R."/>
            <person name="Tsui H.-C.T."/>
            <person name="Winkler M.E."/>
        </authorList>
    </citation>
    <scope>NUCLEOTIDE SEQUENCE</scope>
</reference>
<gene>
    <name evidence="3" type="ORF">METZ01_LOCUS102019</name>
</gene>
<keyword evidence="2" id="KW-0472">Membrane</keyword>
<feature type="non-terminal residue" evidence="3">
    <location>
        <position position="104"/>
    </location>
</feature>
<proteinExistence type="predicted"/>